<proteinExistence type="predicted"/>
<organism evidence="1">
    <name type="scientific">Euplotes harpa</name>
    <dbReference type="NCBI Taxonomy" id="151035"/>
    <lineage>
        <taxon>Eukaryota</taxon>
        <taxon>Sar</taxon>
        <taxon>Alveolata</taxon>
        <taxon>Ciliophora</taxon>
        <taxon>Intramacronucleata</taxon>
        <taxon>Spirotrichea</taxon>
        <taxon>Hypotrichia</taxon>
        <taxon>Euplotida</taxon>
        <taxon>Euplotidae</taxon>
        <taxon>Euplotes</taxon>
    </lineage>
</organism>
<name>A0A7S3NH47_9SPIT</name>
<protein>
    <submittedName>
        <fullName evidence="1">Uncharacterized protein</fullName>
    </submittedName>
</protein>
<sequence>MVVMRRVENNERPELNLEQLFSMLFSYAIVNDMIDDQYNLTINCKQNPNEGPSKMLMKCFLPKIKSVIIQNTFQNDEQLRVFLNEAFTKAAFENLEVNIGDEAQFGIEQYRPNIELAMPFIKNSLTLSGYSIALSDFQELVNKFNHGNELIFRNCNFTQVGTAPAFQNIDNPTLKTLTFIGCNITEQAHKDQITAAIAACNLNNIPTNVVYQ</sequence>
<reference evidence="1" key="1">
    <citation type="submission" date="2021-01" db="EMBL/GenBank/DDBJ databases">
        <authorList>
            <person name="Corre E."/>
            <person name="Pelletier E."/>
            <person name="Niang G."/>
            <person name="Scheremetjew M."/>
            <person name="Finn R."/>
            <person name="Kale V."/>
            <person name="Holt S."/>
            <person name="Cochrane G."/>
            <person name="Meng A."/>
            <person name="Brown T."/>
            <person name="Cohen L."/>
        </authorList>
    </citation>
    <scope>NUCLEOTIDE SEQUENCE</scope>
    <source>
        <strain evidence="1">FSP1.4</strain>
    </source>
</reference>
<accession>A0A7S3NH47</accession>
<dbReference type="AlphaFoldDB" id="A0A7S3NH47"/>
<dbReference type="EMBL" id="HBII01039380">
    <property type="protein sequence ID" value="CAE0357693.1"/>
    <property type="molecule type" value="Transcribed_RNA"/>
</dbReference>
<evidence type="ECO:0000313" key="1">
    <source>
        <dbReference type="EMBL" id="CAE0357693.1"/>
    </source>
</evidence>
<gene>
    <name evidence="1" type="ORF">EHAR0213_LOCUS16612</name>
</gene>